<dbReference type="Proteomes" id="UP000256924">
    <property type="component" value="Unassembled WGS sequence"/>
</dbReference>
<sequence>MFLDFTSLNRFLKICLFEKTKLPFFFLFSQLYFNEYKIVSVHENGIGKIFPMPFFEFNMKKLITNY</sequence>
<comment type="caution">
    <text evidence="1">The sequence shown here is derived from an EMBL/GenBank/DDBJ whole genome shotgun (WGS) entry which is preliminary data.</text>
</comment>
<keyword evidence="2" id="KW-1185">Reference proteome</keyword>
<evidence type="ECO:0000313" key="1">
    <source>
        <dbReference type="EMBL" id="REC52890.1"/>
    </source>
</evidence>
<name>A0A3D9BH75_9FLAO</name>
<protein>
    <submittedName>
        <fullName evidence="1">Uncharacterized protein</fullName>
    </submittedName>
</protein>
<organism evidence="1 2">
    <name type="scientific">Candidatus Chryseobacterium massiliense</name>
    <dbReference type="NCBI Taxonomy" id="204089"/>
    <lineage>
        <taxon>Bacteria</taxon>
        <taxon>Pseudomonadati</taxon>
        <taxon>Bacteroidota</taxon>
        <taxon>Flavobacteriia</taxon>
        <taxon>Flavobacteriales</taxon>
        <taxon>Weeksellaceae</taxon>
        <taxon>Chryseobacterium group</taxon>
        <taxon>Chryseobacterium</taxon>
    </lineage>
</organism>
<evidence type="ECO:0000313" key="2">
    <source>
        <dbReference type="Proteomes" id="UP000256924"/>
    </source>
</evidence>
<proteinExistence type="predicted"/>
<dbReference type="AlphaFoldDB" id="A0A3D9BH75"/>
<gene>
    <name evidence="1" type="ORF">DRF68_01655</name>
</gene>
<reference evidence="1 2" key="1">
    <citation type="journal article" date="2004" name="Emerg. Infect. Dis.">
        <title>Amoebae-resisting bacteria isolated from human nasal swabs by amoebal coculture.</title>
        <authorList>
            <person name="Greub G."/>
            <person name="La Scola B."/>
            <person name="Raoult D."/>
        </authorList>
    </citation>
    <scope>NUCLEOTIDE SEQUENCE [LARGE SCALE GENOMIC DNA]</scope>
    <source>
        <strain evidence="1 2">CCUG 51329</strain>
    </source>
</reference>
<accession>A0A3D9BH75</accession>
<dbReference type="EMBL" id="QNVU01000002">
    <property type="protein sequence ID" value="REC52890.1"/>
    <property type="molecule type" value="Genomic_DNA"/>
</dbReference>